<evidence type="ECO:0000313" key="1">
    <source>
        <dbReference type="EMBL" id="MCZ2720197.1"/>
    </source>
</evidence>
<comment type="caution">
    <text evidence="1">The sequence shown here is derived from an EMBL/GenBank/DDBJ whole genome shotgun (WGS) entry which is preliminary data.</text>
</comment>
<dbReference type="InterPro" id="IPR018151">
    <property type="entry name" value="TF_GreA/GreB_CS"/>
</dbReference>
<dbReference type="Proteomes" id="UP001149719">
    <property type="component" value="Unassembled WGS sequence"/>
</dbReference>
<dbReference type="SUPFAM" id="SSF54534">
    <property type="entry name" value="FKBP-like"/>
    <property type="match status" value="1"/>
</dbReference>
<name>A0ABT4JQA8_9GAMM</name>
<dbReference type="PROSITE" id="PS00830">
    <property type="entry name" value="GREAB_2"/>
    <property type="match status" value="1"/>
</dbReference>
<proteinExistence type="predicted"/>
<evidence type="ECO:0000313" key="2">
    <source>
        <dbReference type="Proteomes" id="UP001149719"/>
    </source>
</evidence>
<dbReference type="RefSeq" id="WP_269121901.1">
    <property type="nucleotide sequence ID" value="NZ_JAPUBN010000006.1"/>
</dbReference>
<reference evidence="1" key="1">
    <citation type="submission" date="2022-12" db="EMBL/GenBank/DDBJ databases">
        <title>Marinomonas 15G1-11 sp. nov, isolated from marine algae.</title>
        <authorList>
            <person name="Butt M."/>
            <person name="Choi D.G."/>
            <person name="Kim J.M."/>
            <person name="Lee J.K."/>
            <person name="Baek J.H."/>
            <person name="Jeon C.O."/>
        </authorList>
    </citation>
    <scope>NUCLEOTIDE SEQUENCE</scope>
    <source>
        <strain evidence="1">15G1-11</strain>
    </source>
</reference>
<dbReference type="Gene3D" id="3.10.50.30">
    <property type="entry name" value="Transcription elongation factor, GreA/GreB, C-terminal domain"/>
    <property type="match status" value="1"/>
</dbReference>
<keyword evidence="2" id="KW-1185">Reference proteome</keyword>
<dbReference type="EMBL" id="JAPUBN010000006">
    <property type="protein sequence ID" value="MCZ2720197.1"/>
    <property type="molecule type" value="Genomic_DNA"/>
</dbReference>
<sequence length="165" mass="18444">MSIKMLEKKDVLNGVQWALMERVEVAKKAAYQAYEQATNVESVAENKYDTFGLEASYLAHGQSQRVAECEADLAVFIKYKSQYARLHQIISEGSLVQVREQNSETFYFFISPVAGGTKVTFKGEVITLLSMTSPFGSSLLGKEEGDEIALDTAYSHKQYEVENCC</sequence>
<dbReference type="InterPro" id="IPR036953">
    <property type="entry name" value="GreA/GreB_C_sf"/>
</dbReference>
<evidence type="ECO:0008006" key="3">
    <source>
        <dbReference type="Google" id="ProtNLM"/>
    </source>
</evidence>
<accession>A0ABT4JQA8</accession>
<gene>
    <name evidence="1" type="ORF">O1D97_00705</name>
</gene>
<protein>
    <recommendedName>
        <fullName evidence="3">GreA/GreB family elongation factor</fullName>
    </recommendedName>
</protein>
<organism evidence="1 2">
    <name type="scientific">Marinomonas phaeophyticola</name>
    <dbReference type="NCBI Taxonomy" id="3004091"/>
    <lineage>
        <taxon>Bacteria</taxon>
        <taxon>Pseudomonadati</taxon>
        <taxon>Pseudomonadota</taxon>
        <taxon>Gammaproteobacteria</taxon>
        <taxon>Oceanospirillales</taxon>
        <taxon>Oceanospirillaceae</taxon>
        <taxon>Marinomonas</taxon>
    </lineage>
</organism>